<sequence length="160" mass="18035">MTILSCHVEGERTRELHSHLRVEIKSATDPSKIESVFPLPLSHFFQVKDLPKGKHLLQLQSGLPSSTHKFESEIIEVDLEKHTQIHVGPLRYKIEEDHHKQELTPAPVYPLIVGVSVIALFVSMPRLKDLYQATIGISTSGSTAAAKKEVRKPIVRKKTY</sequence>
<proteinExistence type="predicted"/>
<protein>
    <recommendedName>
        <fullName evidence="2">DUF7152 domain-containing protein</fullName>
    </recommendedName>
</protein>
<keyword evidence="4" id="KW-1185">Reference proteome</keyword>
<evidence type="ECO:0000313" key="4">
    <source>
        <dbReference type="Proteomes" id="UP001415857"/>
    </source>
</evidence>
<dbReference type="Pfam" id="PF23662">
    <property type="entry name" value="DUF7152"/>
    <property type="match status" value="1"/>
</dbReference>
<dbReference type="Proteomes" id="UP001415857">
    <property type="component" value="Unassembled WGS sequence"/>
</dbReference>
<evidence type="ECO:0000259" key="2">
    <source>
        <dbReference type="Pfam" id="PF23662"/>
    </source>
</evidence>
<evidence type="ECO:0000256" key="1">
    <source>
        <dbReference type="ARBA" id="ARBA00022729"/>
    </source>
</evidence>
<dbReference type="AlphaFoldDB" id="A0AAP0RNP6"/>
<dbReference type="GO" id="GO:0005789">
    <property type="term" value="C:endoplasmic reticulum membrane"/>
    <property type="evidence" value="ECO:0007669"/>
    <property type="project" value="TreeGrafter"/>
</dbReference>
<gene>
    <name evidence="3" type="ORF">L1049_004227</name>
</gene>
<accession>A0AAP0RNP6</accession>
<dbReference type="InterPro" id="IPR055576">
    <property type="entry name" value="DUF7152"/>
</dbReference>
<comment type="caution">
    <text evidence="3">The sequence shown here is derived from an EMBL/GenBank/DDBJ whole genome shotgun (WGS) entry which is preliminary data.</text>
</comment>
<name>A0AAP0RNP6_LIQFO</name>
<keyword evidence="1" id="KW-0732">Signal</keyword>
<organism evidence="3 4">
    <name type="scientific">Liquidambar formosana</name>
    <name type="common">Formosan gum</name>
    <dbReference type="NCBI Taxonomy" id="63359"/>
    <lineage>
        <taxon>Eukaryota</taxon>
        <taxon>Viridiplantae</taxon>
        <taxon>Streptophyta</taxon>
        <taxon>Embryophyta</taxon>
        <taxon>Tracheophyta</taxon>
        <taxon>Spermatophyta</taxon>
        <taxon>Magnoliopsida</taxon>
        <taxon>eudicotyledons</taxon>
        <taxon>Gunneridae</taxon>
        <taxon>Pentapetalae</taxon>
        <taxon>Saxifragales</taxon>
        <taxon>Altingiaceae</taxon>
        <taxon>Liquidambar</taxon>
    </lineage>
</organism>
<feature type="domain" description="DUF7152" evidence="2">
    <location>
        <begin position="1"/>
        <end position="99"/>
    </location>
</feature>
<dbReference type="InterPro" id="IPR051417">
    <property type="entry name" value="SDr/BOS_complex"/>
</dbReference>
<dbReference type="EMBL" id="JBBPBK010000007">
    <property type="protein sequence ID" value="KAK9281328.1"/>
    <property type="molecule type" value="Genomic_DNA"/>
</dbReference>
<dbReference type="PANTHER" id="PTHR23303:SF14">
    <property type="entry name" value="BOS COMPLEX SUBUNIT NOMO1-RELATED"/>
    <property type="match status" value="1"/>
</dbReference>
<reference evidence="3 4" key="1">
    <citation type="journal article" date="2024" name="Plant J.">
        <title>Genome sequences and population genomics reveal climatic adaptation and genomic divergence between two closely related sweetgum species.</title>
        <authorList>
            <person name="Xu W.Q."/>
            <person name="Ren C.Q."/>
            <person name="Zhang X.Y."/>
            <person name="Comes H.P."/>
            <person name="Liu X.H."/>
            <person name="Li Y.G."/>
            <person name="Kettle C.J."/>
            <person name="Jalonen R."/>
            <person name="Gaisberger H."/>
            <person name="Ma Y.Z."/>
            <person name="Qiu Y.X."/>
        </authorList>
    </citation>
    <scope>NUCLEOTIDE SEQUENCE [LARGE SCALE GENOMIC DNA]</scope>
    <source>
        <strain evidence="3">Hangzhou</strain>
    </source>
</reference>
<dbReference type="PANTHER" id="PTHR23303">
    <property type="entry name" value="CARBOXYPEPTIDASE REGULATORY REGION-CONTAINING"/>
    <property type="match status" value="1"/>
</dbReference>
<evidence type="ECO:0000313" key="3">
    <source>
        <dbReference type="EMBL" id="KAK9281328.1"/>
    </source>
</evidence>